<evidence type="ECO:0000313" key="4">
    <source>
        <dbReference type="Proteomes" id="UP000838878"/>
    </source>
</evidence>
<dbReference type="Proteomes" id="UP000838878">
    <property type="component" value="Chromosome 5"/>
</dbReference>
<feature type="compositionally biased region" description="Basic residues" evidence="2">
    <location>
        <begin position="782"/>
        <end position="791"/>
    </location>
</feature>
<evidence type="ECO:0000256" key="2">
    <source>
        <dbReference type="SAM" id="MobiDB-lite"/>
    </source>
</evidence>
<feature type="non-terminal residue" evidence="3">
    <location>
        <position position="1511"/>
    </location>
</feature>
<sequence>MASTFDDTVLDFDLNFLQQPTSIVNDCKFDKQRKAVLIAKKKTVATDSLIRKYYAKNEKLEQTEVLLLAAKEECKQVCIDYKETLERCSQLEKDVQLLKTTNKELEDSSIISKTQCEALKSHAHQLQVLVKEHETVIEGLKIENHLNKNNGKGYEKKLSDLQKENETILKHLCLVKDIVFGKKKLKRSHKLLLQKYDKIKSKIDVEDSSEESAEENDFFNSLPPSPMSVQDIAENKKEIVLNLNEKVNIDKKVIEDHESDYSNEVVSEDTGRGSSLAFSDGEKCYNSPDYCHADSPFTTDTSKVKGRKIYIDVGTSPLHRELVHIATSPVMFDDEVFICNNRNKEVQNESSKLEYIINEIPLSSDIVTIKEKKKMVDAATSPMQCVDKINVSTSPVMFNEVNIAISDNLENHVISSKVLEKVHASTSPLLFEGIDLSNNSEVNSKELSMQNIISVSDKSMIHKSSSYETSHEVRENPINNIEPAIHIQDLTSQCEIEFSGKTSSVEEKKCLERNNSNNIYNETVDDGEIELILNSMRFTERLITPIPKTPVKLIKKKCRQVISPILENTAPSKEHMVCIDALKLKEENRVLKSSISDLSKEIINIKQILKNRMLMPESPKKQENGKTKALMADLFDDSSQEKIILSVDIETYSDKEKICENVSSSENLYKESTPPRVCEEGNIMQNVAVLNEQDLQITHMESLDNHILLPENNISRDNSPSKDGTDIILDLEMDTKTAKEDHLTKRKTCEEIINYVNRDKEINSQEHDNNDFSDTEVVNDGKRKRKAHSHKLSRLEKFRKKLLPKSKIASTKAPIKKLRAKSKMPASTTNQLHQNMNGLCNSKAPLDNQTAYEKAVNVMKELKLKEKNKDHEIKKTKAIERKTSESESNEALNSKKDNTLNNAVKQPVVCLSQLNLDEMMNKSGSDHDLSDSEIIHYVVEIVDSPTKNYMTRSRSKISDQDSILSSRKSSTESISKATDENYNVCDRTPPRKRLKRTSSGDTTEVSCKRVLRSTSIREMLNNHASKESNPDIPCNGSPEYIHKLPQKRKSVDSEATQKNCPSKNLSKMFPKSNEPFSQYDLNEELEDSHVDETVGPENHLKYSILCKMIDKYGKARTKFNAKKVPDNIANSICKKLEDSIAHIIELPAEKAKIAMGKLVEDIQQNWNLKNFLTGFLKYLKDPARKTELYNKVSSPPAPPMTKSEQVVLYIIKHLSTSVPDIVNIILTQMEFTLFQLNKSPEFDVIESLSHVYALICRYFGLKMRLRLFILDAMYCLSFKVVPLIKQCLDVWMHILPLAHMGIAKSPLVTCLVYLLHFYKCEDRYNRVQDIRFILNRKYFYQITDWNEPKILELFKTSIKEVREIPAEKKMLRMALIILAKRQGPNWCQKNIVKKMLMPFIEQEDVPLRIKQFSVEMLGPLLKPYPVDMKVHCEIVVNNLLDMVEQNPPDSLKESIFTSLIYMSKHNQNRVMQALLSWTPKQVTPEFEQLLKDFVQEKPLKAWKGILSRVTF</sequence>
<evidence type="ECO:0000256" key="1">
    <source>
        <dbReference type="SAM" id="Coils"/>
    </source>
</evidence>
<reference evidence="3" key="1">
    <citation type="submission" date="2021-12" db="EMBL/GenBank/DDBJ databases">
        <authorList>
            <person name="Martin H S."/>
        </authorList>
    </citation>
    <scope>NUCLEOTIDE SEQUENCE</scope>
</reference>
<keyword evidence="1" id="KW-0175">Coiled coil</keyword>
<feature type="region of interest" description="Disordered" evidence="2">
    <location>
        <begin position="206"/>
        <end position="225"/>
    </location>
</feature>
<feature type="coiled-coil region" evidence="1">
    <location>
        <begin position="81"/>
        <end position="108"/>
    </location>
</feature>
<dbReference type="SUPFAM" id="SSF48371">
    <property type="entry name" value="ARM repeat"/>
    <property type="match status" value="1"/>
</dbReference>
<feature type="compositionally biased region" description="Low complexity" evidence="2">
    <location>
        <begin position="962"/>
        <end position="976"/>
    </location>
</feature>
<organism evidence="3 4">
    <name type="scientific">Brenthis ino</name>
    <name type="common">lesser marbled fritillary</name>
    <dbReference type="NCBI Taxonomy" id="405034"/>
    <lineage>
        <taxon>Eukaryota</taxon>
        <taxon>Metazoa</taxon>
        <taxon>Ecdysozoa</taxon>
        <taxon>Arthropoda</taxon>
        <taxon>Hexapoda</taxon>
        <taxon>Insecta</taxon>
        <taxon>Pterygota</taxon>
        <taxon>Neoptera</taxon>
        <taxon>Endopterygota</taxon>
        <taxon>Lepidoptera</taxon>
        <taxon>Glossata</taxon>
        <taxon>Ditrysia</taxon>
        <taxon>Papilionoidea</taxon>
        <taxon>Nymphalidae</taxon>
        <taxon>Heliconiinae</taxon>
        <taxon>Argynnini</taxon>
        <taxon>Brenthis</taxon>
    </lineage>
</organism>
<feature type="region of interest" description="Disordered" evidence="2">
    <location>
        <begin position="765"/>
        <end position="791"/>
    </location>
</feature>
<accession>A0A8J9UW02</accession>
<name>A0A8J9UW02_9NEOP</name>
<dbReference type="InterPro" id="IPR016024">
    <property type="entry name" value="ARM-type_fold"/>
</dbReference>
<proteinExistence type="predicted"/>
<gene>
    <name evidence="3" type="ORF">BINO364_LOCUS11430</name>
</gene>
<dbReference type="EMBL" id="OV170225">
    <property type="protein sequence ID" value="CAH0725899.1"/>
    <property type="molecule type" value="Genomic_DNA"/>
</dbReference>
<feature type="compositionally biased region" description="Polar residues" evidence="2">
    <location>
        <begin position="1053"/>
        <end position="1065"/>
    </location>
</feature>
<protein>
    <submittedName>
        <fullName evidence="3">Uncharacterized protein</fullName>
    </submittedName>
</protein>
<evidence type="ECO:0000313" key="3">
    <source>
        <dbReference type="EMBL" id="CAH0725899.1"/>
    </source>
</evidence>
<feature type="region of interest" description="Disordered" evidence="2">
    <location>
        <begin position="1022"/>
        <end position="1067"/>
    </location>
</feature>
<dbReference type="OrthoDB" id="6368736at2759"/>
<feature type="region of interest" description="Disordered" evidence="2">
    <location>
        <begin position="880"/>
        <end position="900"/>
    </location>
</feature>
<feature type="region of interest" description="Disordered" evidence="2">
    <location>
        <begin position="951"/>
        <end position="1005"/>
    </location>
</feature>
<feature type="compositionally biased region" description="Acidic residues" evidence="2">
    <location>
        <begin position="206"/>
        <end position="217"/>
    </location>
</feature>
<keyword evidence="4" id="KW-1185">Reference proteome</keyword>